<evidence type="ECO:0000256" key="8">
    <source>
        <dbReference type="PIRSR" id="PIRSR637944-1"/>
    </source>
</evidence>
<dbReference type="GO" id="GO:0005739">
    <property type="term" value="C:mitochondrion"/>
    <property type="evidence" value="ECO:0007669"/>
    <property type="project" value="TreeGrafter"/>
</dbReference>
<dbReference type="PANTHER" id="PTHR10430:SF16">
    <property type="entry name" value="PEROXIREDOXIN-5, MITOCHONDRIAL"/>
    <property type="match status" value="1"/>
</dbReference>
<dbReference type="PANTHER" id="PTHR10430">
    <property type="entry name" value="PEROXIREDOXIN"/>
    <property type="match status" value="1"/>
</dbReference>
<dbReference type="OrthoDB" id="1882547at2759"/>
<dbReference type="GO" id="GO:0045454">
    <property type="term" value="P:cell redox homeostasis"/>
    <property type="evidence" value="ECO:0007669"/>
    <property type="project" value="TreeGrafter"/>
</dbReference>
<evidence type="ECO:0000259" key="10">
    <source>
        <dbReference type="Pfam" id="PF08534"/>
    </source>
</evidence>
<evidence type="ECO:0000256" key="3">
    <source>
        <dbReference type="ARBA" id="ARBA00022559"/>
    </source>
</evidence>
<evidence type="ECO:0000256" key="9">
    <source>
        <dbReference type="RuleBase" id="RU366011"/>
    </source>
</evidence>
<evidence type="ECO:0000256" key="2">
    <source>
        <dbReference type="ARBA" id="ARBA00010505"/>
    </source>
</evidence>
<dbReference type="GO" id="GO:0008379">
    <property type="term" value="F:thioredoxin peroxidase activity"/>
    <property type="evidence" value="ECO:0007669"/>
    <property type="project" value="InterPro"/>
</dbReference>
<dbReference type="InterPro" id="IPR037944">
    <property type="entry name" value="PRX5-like"/>
</dbReference>
<feature type="domain" description="Redoxin" evidence="10">
    <location>
        <begin position="5"/>
        <end position="144"/>
    </location>
</feature>
<dbReference type="Proteomes" id="UP000053105">
    <property type="component" value="Unassembled WGS sequence"/>
</dbReference>
<protein>
    <recommendedName>
        <fullName evidence="9">Peroxiredoxin-5</fullName>
        <ecNumber evidence="9">1.11.1.24</ecNumber>
    </recommendedName>
</protein>
<dbReference type="EMBL" id="KQ435760">
    <property type="protein sequence ID" value="KOX75562.1"/>
    <property type="molecule type" value="Genomic_DNA"/>
</dbReference>
<keyword evidence="5 9" id="KW-0560">Oxidoreductase</keyword>
<evidence type="ECO:0000256" key="4">
    <source>
        <dbReference type="ARBA" id="ARBA00022862"/>
    </source>
</evidence>
<dbReference type="STRING" id="166423.A0A0N0BH15"/>
<gene>
    <name evidence="11" type="ORF">WN51_12751</name>
</gene>
<feature type="active site" description="Cysteine sulfenic acid (-SOH) intermediate" evidence="8">
    <location>
        <position position="48"/>
    </location>
</feature>
<keyword evidence="12" id="KW-1185">Reference proteome</keyword>
<proteinExistence type="inferred from homology"/>
<dbReference type="AlphaFoldDB" id="A0A0N0BH15"/>
<evidence type="ECO:0000256" key="5">
    <source>
        <dbReference type="ARBA" id="ARBA00023002"/>
    </source>
</evidence>
<dbReference type="Pfam" id="PF08534">
    <property type="entry name" value="Redoxin"/>
    <property type="match status" value="1"/>
</dbReference>
<comment type="similarity">
    <text evidence="2 9">Belongs to the peroxiredoxin family. Prx5 subfamily.</text>
</comment>
<keyword evidence="3 9" id="KW-0575">Peroxidase</keyword>
<accession>A0A0N0BH15</accession>
<evidence type="ECO:0000256" key="7">
    <source>
        <dbReference type="ARBA" id="ARBA00049091"/>
    </source>
</evidence>
<evidence type="ECO:0000313" key="11">
    <source>
        <dbReference type="EMBL" id="KOX75562.1"/>
    </source>
</evidence>
<evidence type="ECO:0000256" key="1">
    <source>
        <dbReference type="ARBA" id="ARBA00003330"/>
    </source>
</evidence>
<sequence>MRSIKKGDKLPSVTLYEALPENQTNILDLVANKKAIIFGVPGAFVPGCSRVHLRGFIEKSTDLKLLGFEEIICVSMNDPFVMSAWGNARGANDKVRMLADPTGSFTKAIGMETDIPELGGTRSRRYSMATVNGIVKELFIDASNVKLTCLQTNGVPTYCT</sequence>
<keyword evidence="4 9" id="KW-0049">Antioxidant</keyword>
<dbReference type="SUPFAM" id="SSF52833">
    <property type="entry name" value="Thioredoxin-like"/>
    <property type="match status" value="1"/>
</dbReference>
<evidence type="ECO:0000256" key="6">
    <source>
        <dbReference type="ARBA" id="ARBA00023284"/>
    </source>
</evidence>
<name>A0A0N0BH15_9HYME</name>
<dbReference type="Gene3D" id="3.40.30.10">
    <property type="entry name" value="Glutaredoxin"/>
    <property type="match status" value="1"/>
</dbReference>
<dbReference type="EC" id="1.11.1.24" evidence="9"/>
<dbReference type="GO" id="GO:0034599">
    <property type="term" value="P:cellular response to oxidative stress"/>
    <property type="evidence" value="ECO:0007669"/>
    <property type="project" value="InterPro"/>
</dbReference>
<dbReference type="FunFam" id="3.40.30.10:FF:000020">
    <property type="entry name" value="Peroxiredoxin"/>
    <property type="match status" value="1"/>
</dbReference>
<dbReference type="InterPro" id="IPR036249">
    <property type="entry name" value="Thioredoxin-like_sf"/>
</dbReference>
<organism evidence="11 12">
    <name type="scientific">Melipona quadrifasciata</name>
    <dbReference type="NCBI Taxonomy" id="166423"/>
    <lineage>
        <taxon>Eukaryota</taxon>
        <taxon>Metazoa</taxon>
        <taxon>Ecdysozoa</taxon>
        <taxon>Arthropoda</taxon>
        <taxon>Hexapoda</taxon>
        <taxon>Insecta</taxon>
        <taxon>Pterygota</taxon>
        <taxon>Neoptera</taxon>
        <taxon>Endopterygota</taxon>
        <taxon>Hymenoptera</taxon>
        <taxon>Apocrita</taxon>
        <taxon>Aculeata</taxon>
        <taxon>Apoidea</taxon>
        <taxon>Anthophila</taxon>
        <taxon>Apidae</taxon>
        <taxon>Melipona</taxon>
    </lineage>
</organism>
<evidence type="ECO:0000313" key="12">
    <source>
        <dbReference type="Proteomes" id="UP000053105"/>
    </source>
</evidence>
<dbReference type="InterPro" id="IPR013740">
    <property type="entry name" value="Redoxin"/>
</dbReference>
<comment type="function">
    <text evidence="1">Thiol-specific peroxidase that catalyzes the reduction of hydrogen peroxide and organic hydroperoxides to water and alcohols, respectively. Plays a role in cell protection against oxidative stress by detoxifying peroxides and as sensor of hydrogen peroxide-mediated signaling events.</text>
</comment>
<dbReference type="CDD" id="cd03013">
    <property type="entry name" value="PRX5_like"/>
    <property type="match status" value="1"/>
</dbReference>
<keyword evidence="6 9" id="KW-0676">Redox-active center</keyword>
<dbReference type="GO" id="GO:0042744">
    <property type="term" value="P:hydrogen peroxide catabolic process"/>
    <property type="evidence" value="ECO:0007669"/>
    <property type="project" value="TreeGrafter"/>
</dbReference>
<comment type="catalytic activity">
    <reaction evidence="7 9">
        <text>a hydroperoxide + [thioredoxin]-dithiol = an alcohol + [thioredoxin]-disulfide + H2O</text>
        <dbReference type="Rhea" id="RHEA:62620"/>
        <dbReference type="Rhea" id="RHEA-COMP:10698"/>
        <dbReference type="Rhea" id="RHEA-COMP:10700"/>
        <dbReference type="ChEBI" id="CHEBI:15377"/>
        <dbReference type="ChEBI" id="CHEBI:29950"/>
        <dbReference type="ChEBI" id="CHEBI:30879"/>
        <dbReference type="ChEBI" id="CHEBI:35924"/>
        <dbReference type="ChEBI" id="CHEBI:50058"/>
        <dbReference type="EC" id="1.11.1.24"/>
    </reaction>
</comment>
<dbReference type="GO" id="GO:0005777">
    <property type="term" value="C:peroxisome"/>
    <property type="evidence" value="ECO:0007669"/>
    <property type="project" value="TreeGrafter"/>
</dbReference>
<reference evidence="11 12" key="1">
    <citation type="submission" date="2015-07" db="EMBL/GenBank/DDBJ databases">
        <title>The genome of Melipona quadrifasciata.</title>
        <authorList>
            <person name="Pan H."/>
            <person name="Kapheim K."/>
        </authorList>
    </citation>
    <scope>NUCLEOTIDE SEQUENCE [LARGE SCALE GENOMIC DNA]</scope>
    <source>
        <strain evidence="11">0111107301</strain>
        <tissue evidence="11">Whole body</tissue>
    </source>
</reference>